<dbReference type="Pfam" id="PF12691">
    <property type="entry name" value="Phage_tail_terminator_6"/>
    <property type="match status" value="1"/>
</dbReference>
<gene>
    <name evidence="1" type="ORF">WA04_00775</name>
</gene>
<dbReference type="AlphaFoldDB" id="A0A837L1M7"/>
<accession>A0A837L1M7</accession>
<protein>
    <submittedName>
        <fullName evidence="1">Capsid protein</fullName>
    </submittedName>
</protein>
<dbReference type="InterPro" id="IPR024411">
    <property type="entry name" value="Tail_terminator_phage"/>
</dbReference>
<sequence length="135" mass="15198">MQNNKNFQKVLLDHINAIPDLGLHARLDYFKDDVDDLVLNSIPGGTIDKEYFDGTREISLPFEIAVKSKSNQTASDIIWLINGDLSEFDLELPSTDQSYNFMSLEVGKPGINGQDEQKFFVYTLQLKAKIEIGGN</sequence>
<comment type="caution">
    <text evidence="1">The sequence shown here is derived from an EMBL/GenBank/DDBJ whole genome shotgun (WGS) entry which is preliminary data.</text>
</comment>
<evidence type="ECO:0000313" key="2">
    <source>
        <dbReference type="Proteomes" id="UP000035346"/>
    </source>
</evidence>
<reference evidence="1 2" key="1">
    <citation type="journal article" date="2015" name="PLoS ONE">
        <title>Genomic analysis reveals the molecular basis for capsule loss in the group B streptococcus population.</title>
        <authorList>
            <consortium name="DEVANI Consortium"/>
            <person name="Rosini R."/>
            <person name="Campisi E."/>
            <person name="De Chiara M."/>
            <person name="Tettelin H."/>
            <person name="Rinaudo D."/>
            <person name="Toniolo C."/>
            <person name="Metruccio M."/>
            <person name="Guidotti S."/>
            <person name="Sorensen U.B."/>
            <person name="Kilian M."/>
            <person name="Ramirez M."/>
            <person name="Janulczyk R."/>
            <person name="Donati C."/>
            <person name="Grandi G."/>
            <person name="Margarit I."/>
        </authorList>
    </citation>
    <scope>NUCLEOTIDE SEQUENCE [LARGE SCALE GENOMIC DNA]</scope>
    <source>
        <strain evidence="1 2">DK-B-USS-215</strain>
    </source>
</reference>
<proteinExistence type="predicted"/>
<dbReference type="Proteomes" id="UP000035346">
    <property type="component" value="Unassembled WGS sequence"/>
</dbReference>
<organism evidence="1 2">
    <name type="scientific">Streptococcus agalactiae</name>
    <dbReference type="NCBI Taxonomy" id="1311"/>
    <lineage>
        <taxon>Bacteria</taxon>
        <taxon>Bacillati</taxon>
        <taxon>Bacillota</taxon>
        <taxon>Bacilli</taxon>
        <taxon>Lactobacillales</taxon>
        <taxon>Streptococcaceae</taxon>
        <taxon>Streptococcus</taxon>
    </lineage>
</organism>
<name>A0A837L1M7_STRAG</name>
<evidence type="ECO:0000313" key="1">
    <source>
        <dbReference type="EMBL" id="KLL45488.1"/>
    </source>
</evidence>
<dbReference type="RefSeq" id="WP_047208883.1">
    <property type="nucleotide sequence ID" value="NZ_LBKL01000011.1"/>
</dbReference>
<dbReference type="EMBL" id="LBKL01000011">
    <property type="protein sequence ID" value="KLL45488.1"/>
    <property type="molecule type" value="Genomic_DNA"/>
</dbReference>